<organism evidence="1 2">
    <name type="scientific">Affinibrenneria salicis</name>
    <dbReference type="NCBI Taxonomy" id="2590031"/>
    <lineage>
        <taxon>Bacteria</taxon>
        <taxon>Pseudomonadati</taxon>
        <taxon>Pseudomonadota</taxon>
        <taxon>Gammaproteobacteria</taxon>
        <taxon>Enterobacterales</taxon>
        <taxon>Pectobacteriaceae</taxon>
        <taxon>Affinibrenneria</taxon>
    </lineage>
</organism>
<evidence type="ECO:0000313" key="1">
    <source>
        <dbReference type="EMBL" id="KAA9000497.1"/>
    </source>
</evidence>
<gene>
    <name evidence="1" type="ORF">FJU30_09645</name>
</gene>
<dbReference type="RefSeq" id="WP_150434765.1">
    <property type="nucleotide sequence ID" value="NZ_VYKJ01000004.1"/>
</dbReference>
<sequence>MKIAVFTNASGDSAALYDAGCVRVYRRGQDGWQVVDSFDWSLRPDMPLREVQAAARRLFEQLTGCHHFAAAAIPGALRAWFDGMGITMWQLTGAPLPALDHISQLIARKNQRRHATPAEFISTADDGKRLQIDLAAALRANSALTSRQVLLPVLQSGQFTQVDVLCDHLPKWFARELAVLHLTVSTREEAPGQLRARVRHAAD</sequence>
<comment type="caution">
    <text evidence="1">The sequence shown here is derived from an EMBL/GenBank/DDBJ whole genome shotgun (WGS) entry which is preliminary data.</text>
</comment>
<reference evidence="1 2" key="1">
    <citation type="submission" date="2019-09" db="EMBL/GenBank/DDBJ databases">
        <authorList>
            <person name="Li Y."/>
        </authorList>
    </citation>
    <scope>NUCLEOTIDE SEQUENCE [LARGE SCALE GENOMIC DNA]</scope>
    <source>
        <strain evidence="1 2">L3-3HA</strain>
    </source>
</reference>
<accession>A0A5J5G169</accession>
<dbReference type="Pfam" id="PF09582">
    <property type="entry name" value="AnfO_nitrog"/>
    <property type="match status" value="1"/>
</dbReference>
<evidence type="ECO:0008006" key="3">
    <source>
        <dbReference type="Google" id="ProtNLM"/>
    </source>
</evidence>
<name>A0A5J5G169_9GAMM</name>
<dbReference type="Proteomes" id="UP000335415">
    <property type="component" value="Unassembled WGS sequence"/>
</dbReference>
<dbReference type="AlphaFoldDB" id="A0A5J5G169"/>
<proteinExistence type="predicted"/>
<keyword evidence="2" id="KW-1185">Reference proteome</keyword>
<dbReference type="EMBL" id="VYKJ01000004">
    <property type="protein sequence ID" value="KAA9000497.1"/>
    <property type="molecule type" value="Genomic_DNA"/>
</dbReference>
<dbReference type="OrthoDB" id="200286at2"/>
<dbReference type="InterPro" id="IPR014287">
    <property type="entry name" value="Nase_Fe-Fe_AnfO"/>
</dbReference>
<protein>
    <recommendedName>
        <fullName evidence="3">Fe-only nitrogenase accessory protein AnfO</fullName>
    </recommendedName>
</protein>
<evidence type="ECO:0000313" key="2">
    <source>
        <dbReference type="Proteomes" id="UP000335415"/>
    </source>
</evidence>